<dbReference type="OrthoDB" id="5565075at2759"/>
<evidence type="ECO:0000313" key="10">
    <source>
        <dbReference type="Proteomes" id="UP000472271"/>
    </source>
</evidence>
<dbReference type="PRINTS" id="PR00722">
    <property type="entry name" value="CHYMOTRYPSIN"/>
</dbReference>
<comment type="catalytic activity">
    <reaction evidence="5">
        <text>Preferential cleavage: Arg-|-Xaa, Lys-|-Xaa.</text>
        <dbReference type="EC" id="3.4.21.4"/>
    </reaction>
</comment>
<reference evidence="9" key="2">
    <citation type="submission" date="2025-08" db="UniProtKB">
        <authorList>
            <consortium name="Ensembl"/>
        </authorList>
    </citation>
    <scope>IDENTIFICATION</scope>
</reference>
<dbReference type="InParanoid" id="A0A672YX25"/>
<evidence type="ECO:0000256" key="4">
    <source>
        <dbReference type="ARBA" id="ARBA00023157"/>
    </source>
</evidence>
<evidence type="ECO:0000256" key="5">
    <source>
        <dbReference type="ARBA" id="ARBA00036320"/>
    </source>
</evidence>
<reference evidence="9" key="1">
    <citation type="submission" date="2019-06" db="EMBL/GenBank/DDBJ databases">
        <authorList>
            <consortium name="Wellcome Sanger Institute Data Sharing"/>
        </authorList>
    </citation>
    <scope>NUCLEOTIDE SEQUENCE [LARGE SCALE GENOMIC DNA]</scope>
</reference>
<evidence type="ECO:0000256" key="6">
    <source>
        <dbReference type="ARBA" id="ARBA00038868"/>
    </source>
</evidence>
<evidence type="ECO:0000256" key="1">
    <source>
        <dbReference type="ARBA" id="ARBA00004239"/>
    </source>
</evidence>
<dbReference type="InterPro" id="IPR009003">
    <property type="entry name" value="Peptidase_S1_PA"/>
</dbReference>
<evidence type="ECO:0000313" key="9">
    <source>
        <dbReference type="Ensembl" id="ENSSORP00005008967.1"/>
    </source>
</evidence>
<accession>A0A672YX25</accession>
<dbReference type="EC" id="3.4.21.4" evidence="6"/>
<sequence>MHNRCELVIFILAMTVHTEAVHEGREAVPHSRPYMVLVEKILVDGRTTYCGGFLLNEHFVMTSATCDARSYRVFLGLHSFYNQKNVQIIDVENAFPHPDFDSKDFKHNIMLLELKSKVTLNSNVRPVDVADDFDPAPKSCIISGWGFHVTASMATYLREVSVTLLHSMSCKMDESYCSEGEQGPGEADAGAPLVCENGKAYGVVSATYVDTQGGLKVHHYTKILDYRDWIESIMTTVSDTIFKSYWCGALKPTVPEPDAD</sequence>
<dbReference type="PANTHER" id="PTHR24271:SF81">
    <property type="entry name" value="GRANZYME B"/>
    <property type="match status" value="1"/>
</dbReference>
<gene>
    <name evidence="9" type="primary">LOC115417507</name>
</gene>
<dbReference type="SUPFAM" id="SSF50494">
    <property type="entry name" value="Trypsin-like serine proteases"/>
    <property type="match status" value="1"/>
</dbReference>
<evidence type="ECO:0000256" key="7">
    <source>
        <dbReference type="SAM" id="SignalP"/>
    </source>
</evidence>
<dbReference type="SMART" id="SM00020">
    <property type="entry name" value="Tryp_SPc"/>
    <property type="match status" value="1"/>
</dbReference>
<dbReference type="InterPro" id="IPR001254">
    <property type="entry name" value="Trypsin_dom"/>
</dbReference>
<protein>
    <recommendedName>
        <fullName evidence="6">trypsin</fullName>
        <ecNumber evidence="6">3.4.21.4</ecNumber>
    </recommendedName>
</protein>
<feature type="chain" id="PRO_5025388288" description="trypsin" evidence="7">
    <location>
        <begin position="21"/>
        <end position="260"/>
    </location>
</feature>
<dbReference type="GO" id="GO:0004252">
    <property type="term" value="F:serine-type endopeptidase activity"/>
    <property type="evidence" value="ECO:0007669"/>
    <property type="project" value="UniProtKB-EC"/>
</dbReference>
<comment type="subcellular location">
    <subcellularLocation>
        <location evidence="1">Secreted</location>
        <location evidence="1">Extracellular space</location>
    </subcellularLocation>
</comment>
<keyword evidence="3" id="KW-0865">Zymogen</keyword>
<dbReference type="Pfam" id="PF00089">
    <property type="entry name" value="Trypsin"/>
    <property type="match status" value="1"/>
</dbReference>
<name>A0A672YX25_9TELE</name>
<dbReference type="RefSeq" id="XP_029987324.1">
    <property type="nucleotide sequence ID" value="XM_030131464.1"/>
</dbReference>
<keyword evidence="2 7" id="KW-0732">Signal</keyword>
<dbReference type="CDD" id="cd00190">
    <property type="entry name" value="Tryp_SPc"/>
    <property type="match status" value="1"/>
</dbReference>
<dbReference type="GeneID" id="115417507"/>
<dbReference type="InterPro" id="IPR043504">
    <property type="entry name" value="Peptidase_S1_PA_chymotrypsin"/>
</dbReference>
<evidence type="ECO:0000256" key="3">
    <source>
        <dbReference type="ARBA" id="ARBA00023145"/>
    </source>
</evidence>
<dbReference type="PANTHER" id="PTHR24271">
    <property type="entry name" value="KALLIKREIN-RELATED"/>
    <property type="match status" value="1"/>
</dbReference>
<proteinExistence type="predicted"/>
<dbReference type="FunCoup" id="A0A672YX25">
    <property type="interactions" value="6"/>
</dbReference>
<dbReference type="Ensembl" id="ENSSORT00005009270.1">
    <property type="protein sequence ID" value="ENSSORP00005008967.1"/>
    <property type="gene ID" value="ENSSORG00005004940.1"/>
</dbReference>
<organism evidence="9 10">
    <name type="scientific">Sphaeramia orbicularis</name>
    <name type="common">orbiculate cardinalfish</name>
    <dbReference type="NCBI Taxonomy" id="375764"/>
    <lineage>
        <taxon>Eukaryota</taxon>
        <taxon>Metazoa</taxon>
        <taxon>Chordata</taxon>
        <taxon>Craniata</taxon>
        <taxon>Vertebrata</taxon>
        <taxon>Euteleostomi</taxon>
        <taxon>Actinopterygii</taxon>
        <taxon>Neopterygii</taxon>
        <taxon>Teleostei</taxon>
        <taxon>Neoteleostei</taxon>
        <taxon>Acanthomorphata</taxon>
        <taxon>Gobiaria</taxon>
        <taxon>Kurtiformes</taxon>
        <taxon>Apogonoidei</taxon>
        <taxon>Apogonidae</taxon>
        <taxon>Apogoninae</taxon>
        <taxon>Sphaeramia</taxon>
    </lineage>
</organism>
<dbReference type="Gene3D" id="2.40.10.10">
    <property type="entry name" value="Trypsin-like serine proteases"/>
    <property type="match status" value="2"/>
</dbReference>
<dbReference type="Proteomes" id="UP000472271">
    <property type="component" value="Chromosome 4"/>
</dbReference>
<keyword evidence="10" id="KW-1185">Reference proteome</keyword>
<feature type="signal peptide" evidence="7">
    <location>
        <begin position="1"/>
        <end position="20"/>
    </location>
</feature>
<dbReference type="PROSITE" id="PS50240">
    <property type="entry name" value="TRYPSIN_DOM"/>
    <property type="match status" value="1"/>
</dbReference>
<evidence type="ECO:0000259" key="8">
    <source>
        <dbReference type="PROSITE" id="PS50240"/>
    </source>
</evidence>
<reference evidence="9" key="3">
    <citation type="submission" date="2025-09" db="UniProtKB">
        <authorList>
            <consortium name="Ensembl"/>
        </authorList>
    </citation>
    <scope>IDENTIFICATION</scope>
</reference>
<dbReference type="GO" id="GO:0006508">
    <property type="term" value="P:proteolysis"/>
    <property type="evidence" value="ECO:0007669"/>
    <property type="project" value="InterPro"/>
</dbReference>
<dbReference type="FunFam" id="2.40.10.10:FF:000005">
    <property type="entry name" value="Serine protease 37"/>
    <property type="match status" value="1"/>
</dbReference>
<feature type="domain" description="Peptidase S1" evidence="8">
    <location>
        <begin position="21"/>
        <end position="235"/>
    </location>
</feature>
<evidence type="ECO:0000256" key="2">
    <source>
        <dbReference type="ARBA" id="ARBA00022729"/>
    </source>
</evidence>
<dbReference type="InterPro" id="IPR001314">
    <property type="entry name" value="Peptidase_S1A"/>
</dbReference>
<keyword evidence="4" id="KW-1015">Disulfide bond</keyword>
<dbReference type="AlphaFoldDB" id="A0A672YX25"/>
<dbReference type="GO" id="GO:0005576">
    <property type="term" value="C:extracellular region"/>
    <property type="evidence" value="ECO:0007669"/>
    <property type="project" value="UniProtKB-SubCell"/>
</dbReference>